<comment type="caution">
    <text evidence="2">The sequence shown here is derived from an EMBL/GenBank/DDBJ whole genome shotgun (WGS) entry which is preliminary data.</text>
</comment>
<dbReference type="InterPro" id="IPR025657">
    <property type="entry name" value="RadC_JAB"/>
</dbReference>
<feature type="domain" description="RadC-like JAB" evidence="1">
    <location>
        <begin position="5"/>
        <end position="30"/>
    </location>
</feature>
<dbReference type="Gene3D" id="3.40.140.10">
    <property type="entry name" value="Cytidine Deaminase, domain 2"/>
    <property type="match status" value="1"/>
</dbReference>
<sequence length="67" mass="7766">SMLESIMQIRVLDHLIIGGDRYFSFAGEGLIEGYELDFLNLKMRGVSEAKRRLYRAKSSAPELHWHL</sequence>
<proteinExistence type="predicted"/>
<accession>X1KDW2</accession>
<organism evidence="2">
    <name type="scientific">marine sediment metagenome</name>
    <dbReference type="NCBI Taxonomy" id="412755"/>
    <lineage>
        <taxon>unclassified sequences</taxon>
        <taxon>metagenomes</taxon>
        <taxon>ecological metagenomes</taxon>
    </lineage>
</organism>
<name>X1KDW2_9ZZZZ</name>
<protein>
    <recommendedName>
        <fullName evidence="1">RadC-like JAB domain-containing protein</fullName>
    </recommendedName>
</protein>
<feature type="non-terminal residue" evidence="2">
    <location>
        <position position="1"/>
    </location>
</feature>
<evidence type="ECO:0000259" key="1">
    <source>
        <dbReference type="Pfam" id="PF04002"/>
    </source>
</evidence>
<dbReference type="Pfam" id="PF04002">
    <property type="entry name" value="RadC"/>
    <property type="match status" value="1"/>
</dbReference>
<evidence type="ECO:0000313" key="2">
    <source>
        <dbReference type="EMBL" id="GAH80248.1"/>
    </source>
</evidence>
<gene>
    <name evidence="2" type="ORF">S03H2_61016</name>
</gene>
<dbReference type="EMBL" id="BARU01039361">
    <property type="protein sequence ID" value="GAH80248.1"/>
    <property type="molecule type" value="Genomic_DNA"/>
</dbReference>
<dbReference type="AlphaFoldDB" id="X1KDW2"/>
<reference evidence="2" key="1">
    <citation type="journal article" date="2014" name="Front. Microbiol.">
        <title>High frequency of phylogenetically diverse reductive dehalogenase-homologous genes in deep subseafloor sedimentary metagenomes.</title>
        <authorList>
            <person name="Kawai M."/>
            <person name="Futagami T."/>
            <person name="Toyoda A."/>
            <person name="Takaki Y."/>
            <person name="Nishi S."/>
            <person name="Hori S."/>
            <person name="Arai W."/>
            <person name="Tsubouchi T."/>
            <person name="Morono Y."/>
            <person name="Uchiyama I."/>
            <person name="Ito T."/>
            <person name="Fujiyama A."/>
            <person name="Inagaki F."/>
            <person name="Takami H."/>
        </authorList>
    </citation>
    <scope>NUCLEOTIDE SEQUENCE</scope>
    <source>
        <strain evidence="2">Expedition CK06-06</strain>
    </source>
</reference>